<sequence length="175" mass="19909">MQLLGIGSRIQHIELGKGVVTNVTSKHYWVTFIENGLETIDIDSDFEVIEAVEDEVDSVSFSDVETSLISILRKWSDASSVTPIADKWKKGTLILEPGDGKSSNKEIPIDTFFHKIVMVRDRIRVMEQKINASKNLDDQEKIDLQQYITRIYGSLTSFNVLFKSKEDHFVGERSK</sequence>
<accession>A0A1K1M7P8</accession>
<dbReference type="EMBL" id="FPIY01000001">
    <property type="protein sequence ID" value="SFW19097.1"/>
    <property type="molecule type" value="Genomic_DNA"/>
</dbReference>
<gene>
    <name evidence="1" type="ORF">SAMN05660313_00394</name>
</gene>
<dbReference type="STRING" id="76595.SAMN05660313_00394"/>
<name>A0A1K1M7P8_9FLAO</name>
<reference evidence="2" key="1">
    <citation type="submission" date="2016-11" db="EMBL/GenBank/DDBJ databases">
        <authorList>
            <person name="Varghese N."/>
            <person name="Submissions S."/>
        </authorList>
    </citation>
    <scope>NUCLEOTIDE SEQUENCE [LARGE SCALE GENOMIC DNA]</scope>
    <source>
        <strain evidence="2">DSM 24786</strain>
    </source>
</reference>
<dbReference type="RefSeq" id="WP_072302070.1">
    <property type="nucleotide sequence ID" value="NZ_FPIY01000001.1"/>
</dbReference>
<organism evidence="1 2">
    <name type="scientific">Cellulophaga fucicola</name>
    <dbReference type="NCBI Taxonomy" id="76595"/>
    <lineage>
        <taxon>Bacteria</taxon>
        <taxon>Pseudomonadati</taxon>
        <taxon>Bacteroidota</taxon>
        <taxon>Flavobacteriia</taxon>
        <taxon>Flavobacteriales</taxon>
        <taxon>Flavobacteriaceae</taxon>
        <taxon>Cellulophaga</taxon>
    </lineage>
</organism>
<evidence type="ECO:0000313" key="2">
    <source>
        <dbReference type="Proteomes" id="UP000183257"/>
    </source>
</evidence>
<keyword evidence="2" id="KW-1185">Reference proteome</keyword>
<dbReference type="Proteomes" id="UP000183257">
    <property type="component" value="Unassembled WGS sequence"/>
</dbReference>
<dbReference type="AlphaFoldDB" id="A0A1K1M7P8"/>
<protein>
    <submittedName>
        <fullName evidence="1">Uncharacterized protein</fullName>
    </submittedName>
</protein>
<evidence type="ECO:0000313" key="1">
    <source>
        <dbReference type="EMBL" id="SFW19097.1"/>
    </source>
</evidence>
<dbReference type="OrthoDB" id="1117601at2"/>
<proteinExistence type="predicted"/>